<accession>A0A1B6GT00</accession>
<dbReference type="GO" id="GO:0008623">
    <property type="term" value="C:CHRAC"/>
    <property type="evidence" value="ECO:0007669"/>
    <property type="project" value="TreeGrafter"/>
</dbReference>
<dbReference type="SUPFAM" id="SSF47113">
    <property type="entry name" value="Histone-fold"/>
    <property type="match status" value="1"/>
</dbReference>
<keyword evidence="3" id="KW-0808">Transferase</keyword>
<dbReference type="Pfam" id="PF00808">
    <property type="entry name" value="CBFD_NFYB_HMF"/>
    <property type="match status" value="1"/>
</dbReference>
<evidence type="ECO:0000256" key="3">
    <source>
        <dbReference type="ARBA" id="ARBA00022679"/>
    </source>
</evidence>
<evidence type="ECO:0000313" key="14">
    <source>
        <dbReference type="EMBL" id="JAS65552.1"/>
    </source>
</evidence>
<comment type="subunit">
    <text evidence="10">Heterodimer with POLE3; binds to DNA. Component of the CHRAC ISWI chromatin remodeling complex at least composed of SMARCA5/SNF2H, BAZ1A/ACF1, CHRAC1 and POLE3; the complex preferentially binds DNA through the CHRAC1-POLE3 heterodimer and possesses ATP-dependent nucleosome-remodeling activity. Within the complex, the heterodimer with POLE3 interacts with SMARCA5/SNF2H; the interaction is direct and enhances nucleosome sliding activity by the SMARCA5/SNF2H and BAZ1A/ACF1 interaction. Within the complex, the heterodimer with POLE3 interacts with BAZ1A/ACF1; the interactions are direct.</text>
</comment>
<evidence type="ECO:0000259" key="13">
    <source>
        <dbReference type="Pfam" id="PF00808"/>
    </source>
</evidence>
<dbReference type="InterPro" id="IPR003958">
    <property type="entry name" value="CBFA_NFYB_domain"/>
</dbReference>
<dbReference type="InterPro" id="IPR009072">
    <property type="entry name" value="Histone-fold"/>
</dbReference>
<evidence type="ECO:0000256" key="7">
    <source>
        <dbReference type="ARBA" id="ARBA00023125"/>
    </source>
</evidence>
<dbReference type="GO" id="GO:0016779">
    <property type="term" value="F:nucleotidyltransferase activity"/>
    <property type="evidence" value="ECO:0007669"/>
    <property type="project" value="UniProtKB-KW"/>
</dbReference>
<evidence type="ECO:0000256" key="2">
    <source>
        <dbReference type="ARBA" id="ARBA00022553"/>
    </source>
</evidence>
<sequence>MSNPKSKELQLPVSRIRTIMKSSPDVENIGQDALHLVTKATELFVQFLSQEALKRCDSKELEYKQFAEVVQSSDNMMFLREILPKKITVKEYKAMMEKNKENMDTEEGSD</sequence>
<dbReference type="InterPro" id="IPR050568">
    <property type="entry name" value="Transcr_DNA_Rep_Reg"/>
</dbReference>
<protein>
    <recommendedName>
        <fullName evidence="11">Chromatin accessibility complex protein 1</fullName>
    </recommendedName>
    <alternativeName>
        <fullName evidence="12">DNA polymerase epsilon subunit p15</fullName>
    </alternativeName>
</protein>
<evidence type="ECO:0000256" key="8">
    <source>
        <dbReference type="ARBA" id="ARBA00023242"/>
    </source>
</evidence>
<keyword evidence="7" id="KW-0238">DNA-binding</keyword>
<keyword evidence="2" id="KW-0597">Phosphoprotein</keyword>
<dbReference type="GO" id="GO:0006338">
    <property type="term" value="P:chromatin remodeling"/>
    <property type="evidence" value="ECO:0007669"/>
    <property type="project" value="TreeGrafter"/>
</dbReference>
<dbReference type="CDD" id="cd22924">
    <property type="entry name" value="HFD_CHRAC1-like"/>
    <property type="match status" value="1"/>
</dbReference>
<keyword evidence="5" id="KW-0007">Acetylation</keyword>
<organism evidence="14">
    <name type="scientific">Cuerna arida</name>
    <dbReference type="NCBI Taxonomy" id="1464854"/>
    <lineage>
        <taxon>Eukaryota</taxon>
        <taxon>Metazoa</taxon>
        <taxon>Ecdysozoa</taxon>
        <taxon>Arthropoda</taxon>
        <taxon>Hexapoda</taxon>
        <taxon>Insecta</taxon>
        <taxon>Pterygota</taxon>
        <taxon>Neoptera</taxon>
        <taxon>Paraneoptera</taxon>
        <taxon>Hemiptera</taxon>
        <taxon>Auchenorrhyncha</taxon>
        <taxon>Membracoidea</taxon>
        <taxon>Cicadellidae</taxon>
        <taxon>Cicadellinae</taxon>
        <taxon>Proconiini</taxon>
        <taxon>Cuerna</taxon>
    </lineage>
</organism>
<dbReference type="EMBL" id="GECZ01004217">
    <property type="protein sequence ID" value="JAS65552.1"/>
    <property type="molecule type" value="Transcribed_RNA"/>
</dbReference>
<reference evidence="14" key="1">
    <citation type="submission" date="2015-11" db="EMBL/GenBank/DDBJ databases">
        <title>De novo transcriptome assembly of four potential Pierce s Disease insect vectors from Arizona vineyards.</title>
        <authorList>
            <person name="Tassone E.E."/>
        </authorList>
    </citation>
    <scope>NUCLEOTIDE SEQUENCE</scope>
</reference>
<keyword evidence="8" id="KW-0539">Nucleus</keyword>
<comment type="subcellular location">
    <subcellularLocation>
        <location evidence="1">Nucleus</location>
    </subcellularLocation>
</comment>
<evidence type="ECO:0000256" key="5">
    <source>
        <dbReference type="ARBA" id="ARBA00022990"/>
    </source>
</evidence>
<evidence type="ECO:0000256" key="1">
    <source>
        <dbReference type="ARBA" id="ARBA00004123"/>
    </source>
</evidence>
<gene>
    <name evidence="14" type="ORF">g.12980</name>
</gene>
<dbReference type="PANTHER" id="PTHR10252">
    <property type="entry name" value="HISTONE-LIKE TRANSCRIPTION FACTOR CCAAT-RELATED"/>
    <property type="match status" value="1"/>
</dbReference>
<evidence type="ECO:0000256" key="6">
    <source>
        <dbReference type="ARBA" id="ARBA00023054"/>
    </source>
</evidence>
<dbReference type="PANTHER" id="PTHR10252:SF54">
    <property type="entry name" value="CHROMATIN ACCESSIBILITY COMPLEX PROTEIN 1"/>
    <property type="match status" value="1"/>
</dbReference>
<evidence type="ECO:0000256" key="12">
    <source>
        <dbReference type="ARBA" id="ARBA00083235"/>
    </source>
</evidence>
<keyword evidence="6" id="KW-0175">Coiled coil</keyword>
<evidence type="ECO:0000256" key="4">
    <source>
        <dbReference type="ARBA" id="ARBA00022695"/>
    </source>
</evidence>
<evidence type="ECO:0000256" key="11">
    <source>
        <dbReference type="ARBA" id="ARBA00071805"/>
    </source>
</evidence>
<evidence type="ECO:0000256" key="10">
    <source>
        <dbReference type="ARBA" id="ARBA00062516"/>
    </source>
</evidence>
<dbReference type="GO" id="GO:0006261">
    <property type="term" value="P:DNA-templated DNA replication"/>
    <property type="evidence" value="ECO:0007669"/>
    <property type="project" value="TreeGrafter"/>
</dbReference>
<dbReference type="FunFam" id="1.10.20.10:FF:000048">
    <property type="entry name" value="Chromatin accessibility complex subunit 1"/>
    <property type="match status" value="1"/>
</dbReference>
<comment type="function">
    <text evidence="9">Forms a complex with DNA polymerase epsilon subunit POLE3 and binds naked DNA, which is then incorporated into chromatin, aided by the nucleosome remodeling activity of ISWI/SNF2H and ACF1. Does not enhance nucleosome sliding activity of the ACF-5 ISWI chromatin remodeling complex.</text>
</comment>
<dbReference type="GO" id="GO:0003677">
    <property type="term" value="F:DNA binding"/>
    <property type="evidence" value="ECO:0007669"/>
    <property type="project" value="UniProtKB-KW"/>
</dbReference>
<evidence type="ECO:0000256" key="9">
    <source>
        <dbReference type="ARBA" id="ARBA00059032"/>
    </source>
</evidence>
<proteinExistence type="predicted"/>
<dbReference type="GO" id="GO:0046982">
    <property type="term" value="F:protein heterodimerization activity"/>
    <property type="evidence" value="ECO:0007669"/>
    <property type="project" value="InterPro"/>
</dbReference>
<name>A0A1B6GT00_9HEMI</name>
<keyword evidence="4" id="KW-0548">Nucleotidyltransferase</keyword>
<dbReference type="AlphaFoldDB" id="A0A1B6GT00"/>
<dbReference type="Gene3D" id="1.10.20.10">
    <property type="entry name" value="Histone, subunit A"/>
    <property type="match status" value="1"/>
</dbReference>
<feature type="domain" description="Transcription factor CBF/NF-Y/archaeal histone" evidence="13">
    <location>
        <begin position="10"/>
        <end position="59"/>
    </location>
</feature>